<reference evidence="2 3" key="1">
    <citation type="submission" date="2018-10" db="EMBL/GenBank/DDBJ databases">
        <title>Isolation, diversity and antifungal activity of actinobacteria from wheat.</title>
        <authorList>
            <person name="Han C."/>
        </authorList>
    </citation>
    <scope>NUCLEOTIDE SEQUENCE [LARGE SCALE GENOMIC DNA]</scope>
    <source>
        <strain evidence="2 3">NEAU-YY642</strain>
    </source>
</reference>
<evidence type="ECO:0000313" key="3">
    <source>
        <dbReference type="Proteomes" id="UP000278673"/>
    </source>
</evidence>
<evidence type="ECO:0000313" key="2">
    <source>
        <dbReference type="EMBL" id="RMI44428.1"/>
    </source>
</evidence>
<dbReference type="InterPro" id="IPR036388">
    <property type="entry name" value="WH-like_DNA-bd_sf"/>
</dbReference>
<protein>
    <submittedName>
        <fullName evidence="2">IS1 family transposase</fullName>
    </submittedName>
</protein>
<dbReference type="Pfam" id="PF20020">
    <property type="entry name" value="DUF6431"/>
    <property type="match status" value="1"/>
</dbReference>
<sequence>MIEVADAAMAREALSRRMLRCPDCGAALKPWGQARPRTVHDLGGHVTVRPDRARCTACGHTHVLLDACHLPRRAYTVRFLGQALAGAVRGHGHRQIAAELGAPEGTVRGWLRRARRTAEQLRVIGVQAVVALDPDALPTTDRGDPLANAIEALVAAAVAAHRRFGHGPREIWAQIALLTRGRLLALAPAG</sequence>
<dbReference type="EMBL" id="RFFJ01000016">
    <property type="protein sequence ID" value="RMI44428.1"/>
    <property type="molecule type" value="Genomic_DNA"/>
</dbReference>
<dbReference type="InterPro" id="IPR009057">
    <property type="entry name" value="Homeodomain-like_sf"/>
</dbReference>
<evidence type="ECO:0000259" key="1">
    <source>
        <dbReference type="Pfam" id="PF20020"/>
    </source>
</evidence>
<dbReference type="Gene3D" id="1.10.10.10">
    <property type="entry name" value="Winged helix-like DNA-binding domain superfamily/Winged helix DNA-binding domain"/>
    <property type="match status" value="1"/>
</dbReference>
<proteinExistence type="predicted"/>
<dbReference type="SUPFAM" id="SSF46689">
    <property type="entry name" value="Homeodomain-like"/>
    <property type="match status" value="1"/>
</dbReference>
<comment type="caution">
    <text evidence="2">The sequence shown here is derived from an EMBL/GenBank/DDBJ whole genome shotgun (WGS) entry which is preliminary data.</text>
</comment>
<dbReference type="AlphaFoldDB" id="A0A3M2MB72"/>
<accession>A0A3M2MB72</accession>
<dbReference type="InterPro" id="IPR045536">
    <property type="entry name" value="DUF6431"/>
</dbReference>
<feature type="domain" description="DUF6431" evidence="1">
    <location>
        <begin position="21"/>
        <end position="110"/>
    </location>
</feature>
<name>A0A3M2MB72_9ACTN</name>
<organism evidence="2 3">
    <name type="scientific">Streptomyces triticirhizae</name>
    <dbReference type="NCBI Taxonomy" id="2483353"/>
    <lineage>
        <taxon>Bacteria</taxon>
        <taxon>Bacillati</taxon>
        <taxon>Actinomycetota</taxon>
        <taxon>Actinomycetes</taxon>
        <taxon>Kitasatosporales</taxon>
        <taxon>Streptomycetaceae</taxon>
        <taxon>Streptomyces</taxon>
    </lineage>
</organism>
<dbReference type="Proteomes" id="UP000278673">
    <property type="component" value="Unassembled WGS sequence"/>
</dbReference>
<gene>
    <name evidence="2" type="ORF">EBN88_05355</name>
</gene>
<keyword evidence="3" id="KW-1185">Reference proteome</keyword>